<evidence type="ECO:0000313" key="4">
    <source>
        <dbReference type="Proteomes" id="UP000215459"/>
    </source>
</evidence>
<dbReference type="InterPro" id="IPR029068">
    <property type="entry name" value="Glyas_Bleomycin-R_OHBP_Dase"/>
</dbReference>
<dbReference type="RefSeq" id="WP_094265030.1">
    <property type="nucleotide sequence ID" value="NZ_NOWF01000007.1"/>
</dbReference>
<evidence type="ECO:0000259" key="2">
    <source>
        <dbReference type="PROSITE" id="PS51819"/>
    </source>
</evidence>
<dbReference type="PANTHER" id="PTHR36113">
    <property type="entry name" value="LYASE, PUTATIVE-RELATED-RELATED"/>
    <property type="match status" value="1"/>
</dbReference>
<dbReference type="Gene3D" id="3.10.180.10">
    <property type="entry name" value="2,3-Dihydroxybiphenyl 1,2-Dioxygenase, domain 1"/>
    <property type="match status" value="1"/>
</dbReference>
<dbReference type="GO" id="GO:0016740">
    <property type="term" value="F:transferase activity"/>
    <property type="evidence" value="ECO:0007669"/>
    <property type="project" value="UniProtKB-KW"/>
</dbReference>
<proteinExistence type="predicted"/>
<evidence type="ECO:0000256" key="1">
    <source>
        <dbReference type="ARBA" id="ARBA00022723"/>
    </source>
</evidence>
<gene>
    <name evidence="3" type="ORF">CHM34_12985</name>
</gene>
<dbReference type="GO" id="GO:0046872">
    <property type="term" value="F:metal ion binding"/>
    <property type="evidence" value="ECO:0007669"/>
    <property type="project" value="UniProtKB-KW"/>
</dbReference>
<protein>
    <submittedName>
        <fullName evidence="3">Glutathione transferase</fullName>
    </submittedName>
</protein>
<dbReference type="PROSITE" id="PS51819">
    <property type="entry name" value="VOC"/>
    <property type="match status" value="1"/>
</dbReference>
<accession>A0A235B4P6</accession>
<name>A0A235B4P6_9BACL</name>
<keyword evidence="4" id="KW-1185">Reference proteome</keyword>
<dbReference type="SUPFAM" id="SSF54593">
    <property type="entry name" value="Glyoxalase/Bleomycin resistance protein/Dihydroxybiphenyl dioxygenase"/>
    <property type="match status" value="1"/>
</dbReference>
<dbReference type="InterPro" id="IPR051332">
    <property type="entry name" value="Fosfomycin_Res_Enzymes"/>
</dbReference>
<dbReference type="PANTHER" id="PTHR36113:SF6">
    <property type="entry name" value="FOSFOMYCIN RESISTANCE PROTEIN FOSX"/>
    <property type="match status" value="1"/>
</dbReference>
<evidence type="ECO:0000313" key="3">
    <source>
        <dbReference type="EMBL" id="OYD07286.1"/>
    </source>
</evidence>
<dbReference type="AlphaFoldDB" id="A0A235B4P6"/>
<comment type="caution">
    <text evidence="3">The sequence shown here is derived from an EMBL/GenBank/DDBJ whole genome shotgun (WGS) entry which is preliminary data.</text>
</comment>
<dbReference type="OrthoDB" id="375220at2"/>
<keyword evidence="1" id="KW-0479">Metal-binding</keyword>
<dbReference type="InterPro" id="IPR037523">
    <property type="entry name" value="VOC_core"/>
</dbReference>
<organism evidence="3 4">
    <name type="scientific">Paludifilum halophilum</name>
    <dbReference type="NCBI Taxonomy" id="1642702"/>
    <lineage>
        <taxon>Bacteria</taxon>
        <taxon>Bacillati</taxon>
        <taxon>Bacillota</taxon>
        <taxon>Bacilli</taxon>
        <taxon>Bacillales</taxon>
        <taxon>Thermoactinomycetaceae</taxon>
        <taxon>Paludifilum</taxon>
    </lineage>
</organism>
<feature type="domain" description="VOC" evidence="2">
    <location>
        <begin position="5"/>
        <end position="120"/>
    </location>
</feature>
<dbReference type="Pfam" id="PF00903">
    <property type="entry name" value="Glyoxalase"/>
    <property type="match status" value="1"/>
</dbReference>
<dbReference type="EMBL" id="NOWF01000007">
    <property type="protein sequence ID" value="OYD07286.1"/>
    <property type="molecule type" value="Genomic_DNA"/>
</dbReference>
<keyword evidence="3" id="KW-0808">Transferase</keyword>
<dbReference type="InterPro" id="IPR004360">
    <property type="entry name" value="Glyas_Fos-R_dOase_dom"/>
</dbReference>
<dbReference type="Proteomes" id="UP000215459">
    <property type="component" value="Unassembled WGS sequence"/>
</dbReference>
<sequence length="130" mass="14928">MKVTGFNHVTIRVSCLSESLRFYRDVLGMELVHRGRTDAYLEWGTAWVCLVEKKESTPAQEMSLGVDHVAFSIGREDFDEAVRRLQAFKVQVIRGPEERGGGRVLNFLDPDHTQLELYTGSLQERMKVWV</sequence>
<reference evidence="3 4" key="1">
    <citation type="submission" date="2017-07" db="EMBL/GenBank/DDBJ databases">
        <title>The genome sequence of Paludifilum halophilum highlights mechanisms for microbial adaptation to high salt environemnts.</title>
        <authorList>
            <person name="Belbahri L."/>
        </authorList>
    </citation>
    <scope>NUCLEOTIDE SEQUENCE [LARGE SCALE GENOMIC DNA]</scope>
    <source>
        <strain evidence="3 4">DSM 102817</strain>
    </source>
</reference>